<organism evidence="1 2">
    <name type="scientific">Funneliformis geosporum</name>
    <dbReference type="NCBI Taxonomy" id="1117311"/>
    <lineage>
        <taxon>Eukaryota</taxon>
        <taxon>Fungi</taxon>
        <taxon>Fungi incertae sedis</taxon>
        <taxon>Mucoromycota</taxon>
        <taxon>Glomeromycotina</taxon>
        <taxon>Glomeromycetes</taxon>
        <taxon>Glomerales</taxon>
        <taxon>Glomeraceae</taxon>
        <taxon>Funneliformis</taxon>
    </lineage>
</organism>
<dbReference type="Proteomes" id="UP001153678">
    <property type="component" value="Unassembled WGS sequence"/>
</dbReference>
<keyword evidence="2" id="KW-1185">Reference proteome</keyword>
<feature type="non-terminal residue" evidence="1">
    <location>
        <position position="1"/>
    </location>
</feature>
<evidence type="ECO:0000313" key="2">
    <source>
        <dbReference type="Proteomes" id="UP001153678"/>
    </source>
</evidence>
<dbReference type="AlphaFoldDB" id="A0A9W4T3R6"/>
<dbReference type="EMBL" id="CAMKVN010007768">
    <property type="protein sequence ID" value="CAI2191832.1"/>
    <property type="molecule type" value="Genomic_DNA"/>
</dbReference>
<gene>
    <name evidence="1" type="ORF">FWILDA_LOCUS15270</name>
</gene>
<proteinExistence type="predicted"/>
<reference evidence="1" key="1">
    <citation type="submission" date="2022-08" db="EMBL/GenBank/DDBJ databases">
        <authorList>
            <person name="Kallberg Y."/>
            <person name="Tangrot J."/>
            <person name="Rosling A."/>
        </authorList>
    </citation>
    <scope>NUCLEOTIDE SEQUENCE</scope>
    <source>
        <strain evidence="1">Wild A</strain>
    </source>
</reference>
<sequence length="103" mass="12220">ITSYILSDEFWITKQKNGYILTDTQEGAQITDYEKEPFKLPNYDVNFTLKESINDKLPAYDKNEEILMRLRNCYQESYNHAYFGFTPVSEEVYAEEYSHTKHG</sequence>
<evidence type="ECO:0000313" key="1">
    <source>
        <dbReference type="EMBL" id="CAI2191832.1"/>
    </source>
</evidence>
<feature type="non-terminal residue" evidence="1">
    <location>
        <position position="103"/>
    </location>
</feature>
<accession>A0A9W4T3R6</accession>
<comment type="caution">
    <text evidence="1">The sequence shown here is derived from an EMBL/GenBank/DDBJ whole genome shotgun (WGS) entry which is preliminary data.</text>
</comment>
<name>A0A9W4T3R6_9GLOM</name>
<protein>
    <submittedName>
        <fullName evidence="1">11673_t:CDS:1</fullName>
    </submittedName>
</protein>